<name>A0ABR2N4Z0_9ASPA</name>
<dbReference type="EMBL" id="JBBWWR010000001">
    <property type="protein sequence ID" value="KAK8971194.1"/>
    <property type="molecule type" value="Genomic_DNA"/>
</dbReference>
<accession>A0ABR2N4Z0</accession>
<feature type="region of interest" description="Disordered" evidence="1">
    <location>
        <begin position="155"/>
        <end position="186"/>
    </location>
</feature>
<keyword evidence="3" id="KW-1185">Reference proteome</keyword>
<protein>
    <submittedName>
        <fullName evidence="2">Uncharacterized protein</fullName>
    </submittedName>
</protein>
<evidence type="ECO:0000256" key="1">
    <source>
        <dbReference type="SAM" id="MobiDB-lite"/>
    </source>
</evidence>
<proteinExistence type="predicted"/>
<reference evidence="2 3" key="1">
    <citation type="journal article" date="2022" name="Nat. Plants">
        <title>Genomes of leafy and leafless Platanthera orchids illuminate the evolution of mycoheterotrophy.</title>
        <authorList>
            <person name="Li M.H."/>
            <person name="Liu K.W."/>
            <person name="Li Z."/>
            <person name="Lu H.C."/>
            <person name="Ye Q.L."/>
            <person name="Zhang D."/>
            <person name="Wang J.Y."/>
            <person name="Li Y.F."/>
            <person name="Zhong Z.M."/>
            <person name="Liu X."/>
            <person name="Yu X."/>
            <person name="Liu D.K."/>
            <person name="Tu X.D."/>
            <person name="Liu B."/>
            <person name="Hao Y."/>
            <person name="Liao X.Y."/>
            <person name="Jiang Y.T."/>
            <person name="Sun W.H."/>
            <person name="Chen J."/>
            <person name="Chen Y.Q."/>
            <person name="Ai Y."/>
            <person name="Zhai J.W."/>
            <person name="Wu S.S."/>
            <person name="Zhou Z."/>
            <person name="Hsiao Y.Y."/>
            <person name="Wu W.L."/>
            <person name="Chen Y.Y."/>
            <person name="Lin Y.F."/>
            <person name="Hsu J.L."/>
            <person name="Li C.Y."/>
            <person name="Wang Z.W."/>
            <person name="Zhao X."/>
            <person name="Zhong W.Y."/>
            <person name="Ma X.K."/>
            <person name="Ma L."/>
            <person name="Huang J."/>
            <person name="Chen G.Z."/>
            <person name="Huang M.Z."/>
            <person name="Huang L."/>
            <person name="Peng D.H."/>
            <person name="Luo Y.B."/>
            <person name="Zou S.Q."/>
            <person name="Chen S.P."/>
            <person name="Lan S."/>
            <person name="Tsai W.C."/>
            <person name="Van de Peer Y."/>
            <person name="Liu Z.J."/>
        </authorList>
    </citation>
    <scope>NUCLEOTIDE SEQUENCE [LARGE SCALE GENOMIC DNA]</scope>
    <source>
        <strain evidence="2">Lor288</strain>
    </source>
</reference>
<sequence length="216" mass="24593">MRATFWVSSRSGPEIPEEGQGRIFLGKFHLFHRLKRKTARARNVLMNSTTLKKHQAIMNEAEEDQKIVPNSATLAVEDEIAYFFPYEYLEKGFGCVFLCEFPNGHVIGTDKPNKSLNLPHYQNRFSPPKPCVHESAQQYGHPENSSIVKFSQFSRPQKLDMSTEPQKKIHSEGGESSSMVTGSSSICGSNQVQNQAFPTSNFQLNRRRKFIDVHEQ</sequence>
<evidence type="ECO:0000313" key="2">
    <source>
        <dbReference type="EMBL" id="KAK8971194.1"/>
    </source>
</evidence>
<dbReference type="Proteomes" id="UP001412067">
    <property type="component" value="Unassembled WGS sequence"/>
</dbReference>
<comment type="caution">
    <text evidence="2">The sequence shown here is derived from an EMBL/GenBank/DDBJ whole genome shotgun (WGS) entry which is preliminary data.</text>
</comment>
<organism evidence="2 3">
    <name type="scientific">Platanthera guangdongensis</name>
    <dbReference type="NCBI Taxonomy" id="2320717"/>
    <lineage>
        <taxon>Eukaryota</taxon>
        <taxon>Viridiplantae</taxon>
        <taxon>Streptophyta</taxon>
        <taxon>Embryophyta</taxon>
        <taxon>Tracheophyta</taxon>
        <taxon>Spermatophyta</taxon>
        <taxon>Magnoliopsida</taxon>
        <taxon>Liliopsida</taxon>
        <taxon>Asparagales</taxon>
        <taxon>Orchidaceae</taxon>
        <taxon>Orchidoideae</taxon>
        <taxon>Orchideae</taxon>
        <taxon>Orchidinae</taxon>
        <taxon>Platanthera</taxon>
    </lineage>
</organism>
<evidence type="ECO:0000313" key="3">
    <source>
        <dbReference type="Proteomes" id="UP001412067"/>
    </source>
</evidence>
<feature type="compositionally biased region" description="Low complexity" evidence="1">
    <location>
        <begin position="174"/>
        <end position="186"/>
    </location>
</feature>
<gene>
    <name evidence="2" type="ORF">KSP40_PGU013685</name>
</gene>